<dbReference type="Proteomes" id="UP000019132">
    <property type="component" value="Unassembled WGS sequence"/>
</dbReference>
<name>K3X138_GLOUD</name>
<dbReference type="Gene3D" id="1.25.40.20">
    <property type="entry name" value="Ankyrin repeat-containing domain"/>
    <property type="match status" value="2"/>
</dbReference>
<dbReference type="InterPro" id="IPR036770">
    <property type="entry name" value="Ankyrin_rpt-contain_sf"/>
</dbReference>
<dbReference type="PANTHER" id="PTHR46586">
    <property type="entry name" value="ANKYRIN REPEAT-CONTAINING PROTEIN"/>
    <property type="match status" value="1"/>
</dbReference>
<reference evidence="2" key="1">
    <citation type="journal article" date="2010" name="Genome Biol.">
        <title>Genome sequence of the necrotrophic plant pathogen Pythium ultimum reveals original pathogenicity mechanisms and effector repertoire.</title>
        <authorList>
            <person name="Levesque C.A."/>
            <person name="Brouwer H."/>
            <person name="Cano L."/>
            <person name="Hamilton J.P."/>
            <person name="Holt C."/>
            <person name="Huitema E."/>
            <person name="Raffaele S."/>
            <person name="Robideau G.P."/>
            <person name="Thines M."/>
            <person name="Win J."/>
            <person name="Zerillo M.M."/>
            <person name="Beakes G.W."/>
            <person name="Boore J.L."/>
            <person name="Busam D."/>
            <person name="Dumas B."/>
            <person name="Ferriera S."/>
            <person name="Fuerstenberg S.I."/>
            <person name="Gachon C.M."/>
            <person name="Gaulin E."/>
            <person name="Govers F."/>
            <person name="Grenville-Briggs L."/>
            <person name="Horner N."/>
            <person name="Hostetler J."/>
            <person name="Jiang R.H."/>
            <person name="Johnson J."/>
            <person name="Krajaejun T."/>
            <person name="Lin H."/>
            <person name="Meijer H.J."/>
            <person name="Moore B."/>
            <person name="Morris P."/>
            <person name="Phuntmart V."/>
            <person name="Puiu D."/>
            <person name="Shetty J."/>
            <person name="Stajich J.E."/>
            <person name="Tripathy S."/>
            <person name="Wawra S."/>
            <person name="van West P."/>
            <person name="Whitty B.R."/>
            <person name="Coutinho P.M."/>
            <person name="Henrissat B."/>
            <person name="Martin F."/>
            <person name="Thomas P.D."/>
            <person name="Tyler B.M."/>
            <person name="De Vries R.P."/>
            <person name="Kamoun S."/>
            <person name="Yandell M."/>
            <person name="Tisserat N."/>
            <person name="Buell C.R."/>
        </authorList>
    </citation>
    <scope>NUCLEOTIDE SEQUENCE</scope>
    <source>
        <strain evidence="2">DAOM:BR144</strain>
    </source>
</reference>
<dbReference type="EMBL" id="GL376590">
    <property type="status" value="NOT_ANNOTATED_CDS"/>
    <property type="molecule type" value="Genomic_DNA"/>
</dbReference>
<evidence type="ECO:0000313" key="2">
    <source>
        <dbReference type="Proteomes" id="UP000019132"/>
    </source>
</evidence>
<dbReference type="STRING" id="431595.K3X138"/>
<organism evidence="1 2">
    <name type="scientific">Globisporangium ultimum (strain ATCC 200006 / CBS 805.95 / DAOM BR144)</name>
    <name type="common">Pythium ultimum</name>
    <dbReference type="NCBI Taxonomy" id="431595"/>
    <lineage>
        <taxon>Eukaryota</taxon>
        <taxon>Sar</taxon>
        <taxon>Stramenopiles</taxon>
        <taxon>Oomycota</taxon>
        <taxon>Peronosporomycetes</taxon>
        <taxon>Pythiales</taxon>
        <taxon>Pythiaceae</taxon>
        <taxon>Globisporangium</taxon>
    </lineage>
</organism>
<reference evidence="1" key="3">
    <citation type="submission" date="2015-02" db="UniProtKB">
        <authorList>
            <consortium name="EnsemblProtists"/>
        </authorList>
    </citation>
    <scope>IDENTIFICATION</scope>
    <source>
        <strain evidence="1">DAOM BR144</strain>
    </source>
</reference>
<dbReference type="PANTHER" id="PTHR46586:SF3">
    <property type="entry name" value="ANKYRIN REPEAT-CONTAINING PROTEIN"/>
    <property type="match status" value="1"/>
</dbReference>
<dbReference type="VEuPathDB" id="FungiDB:PYU1_G010914"/>
<dbReference type="HOGENOM" id="CLU_014745_0_1_1"/>
<dbReference type="InterPro" id="IPR052050">
    <property type="entry name" value="SecEffector_AnkRepeat"/>
</dbReference>
<dbReference type="EnsemblProtists" id="PYU1_T010937">
    <property type="protein sequence ID" value="PYU1_T010937"/>
    <property type="gene ID" value="PYU1_G010914"/>
</dbReference>
<protein>
    <submittedName>
        <fullName evidence="1">Uncharacterized protein</fullName>
    </submittedName>
</protein>
<dbReference type="InterPro" id="IPR002110">
    <property type="entry name" value="Ankyrin_rpt"/>
</dbReference>
<dbReference type="InParanoid" id="K3X138"/>
<keyword evidence="2" id="KW-1185">Reference proteome</keyword>
<proteinExistence type="predicted"/>
<evidence type="ECO:0000313" key="1">
    <source>
        <dbReference type="EnsemblProtists" id="PYU1_T010937"/>
    </source>
</evidence>
<dbReference type="eggNOG" id="ENOG502SND2">
    <property type="taxonomic scope" value="Eukaryota"/>
</dbReference>
<dbReference type="Pfam" id="PF13637">
    <property type="entry name" value="Ank_4"/>
    <property type="match status" value="1"/>
</dbReference>
<dbReference type="AlphaFoldDB" id="K3X138"/>
<accession>K3X138</accession>
<reference evidence="2" key="2">
    <citation type="submission" date="2010-04" db="EMBL/GenBank/DDBJ databases">
        <authorList>
            <person name="Buell R."/>
            <person name="Hamilton J."/>
            <person name="Hostetler J."/>
        </authorList>
    </citation>
    <scope>NUCLEOTIDE SEQUENCE [LARGE SCALE GENOMIC DNA]</scope>
    <source>
        <strain evidence="2">DAOM:BR144</strain>
    </source>
</reference>
<dbReference type="OMA" id="SHEWAIG"/>
<dbReference type="Pfam" id="PF12796">
    <property type="entry name" value="Ank_2"/>
    <property type="match status" value="1"/>
</dbReference>
<dbReference type="SUPFAM" id="SSF48403">
    <property type="entry name" value="Ankyrin repeat"/>
    <property type="match status" value="1"/>
</dbReference>
<sequence length="279" mass="30856">MAMPIHHRVSPAVRAVSTAKGVDTSLITELLTSFLDHSHEWAIGDAAAHGHLYLVQMLSASTPVGDFDSVQDAMDFAAECGHLDVVQWLHWNRLDGCTSDAMDMAAANGHLHVVQWLHMHRREGCTSDAMDLAAANGHLHVVQWLHMHRDEGCSTDAMDAAAVSGHLHVVQWLLMHREEGCTYRALVDASYYEHFHIVTWLAQFGRQSSILDAIDVAAQRGHSNLVVWLAEHLHAREKQALSLTMWQHKSILELPERDAAKEFVDDAAIAGVPAILSAI</sequence>